<protein>
    <recommendedName>
        <fullName evidence="3">Lipoprotein</fullName>
    </recommendedName>
</protein>
<proteinExistence type="predicted"/>
<accession>A0A1V2UC00</accession>
<dbReference type="OrthoDB" id="9958001at2"/>
<evidence type="ECO:0000313" key="1">
    <source>
        <dbReference type="EMBL" id="ONN40446.1"/>
    </source>
</evidence>
<dbReference type="EMBL" id="MSTR01000021">
    <property type="protein sequence ID" value="ONN40446.1"/>
    <property type="molecule type" value="Genomic_DNA"/>
</dbReference>
<gene>
    <name evidence="1" type="ORF">BTN92_15065</name>
</gene>
<dbReference type="AlphaFoldDB" id="A0A1V2UC00"/>
<evidence type="ECO:0000313" key="2">
    <source>
        <dbReference type="Proteomes" id="UP000189299"/>
    </source>
</evidence>
<sequence length="138" mass="15933">MRSDIVRKWLLVLVSGMAIVLLSACGGSSKKDEGTQEVIDKIIESETRIDNNTLNSGDERYSYTEDDFSFLIYYDSDTKLYLVDSWVPFKGEPNRFNTKYQVNLFKDKLQTYQIDSLFDDDKQSGNYEVVYKSGKFAD</sequence>
<dbReference type="PROSITE" id="PS51257">
    <property type="entry name" value="PROKAR_LIPOPROTEIN"/>
    <property type="match status" value="1"/>
</dbReference>
<reference evidence="1 2" key="1">
    <citation type="submission" date="2016-12" db="EMBL/GenBank/DDBJ databases">
        <authorList>
            <person name="Song W.-J."/>
            <person name="Kurnit D.M."/>
        </authorList>
    </citation>
    <scope>NUCLEOTIDE SEQUENCE [LARGE SCALE GENOMIC DNA]</scope>
    <source>
        <strain evidence="1 2">CGB1038-1_S1</strain>
    </source>
</reference>
<name>A0A1V2UC00_ENTMU</name>
<dbReference type="Proteomes" id="UP000189299">
    <property type="component" value="Unassembled WGS sequence"/>
</dbReference>
<comment type="caution">
    <text evidence="1">The sequence shown here is derived from an EMBL/GenBank/DDBJ whole genome shotgun (WGS) entry which is preliminary data.</text>
</comment>
<organism evidence="1 2">
    <name type="scientific">Enterococcus mundtii</name>
    <dbReference type="NCBI Taxonomy" id="53346"/>
    <lineage>
        <taxon>Bacteria</taxon>
        <taxon>Bacillati</taxon>
        <taxon>Bacillota</taxon>
        <taxon>Bacilli</taxon>
        <taxon>Lactobacillales</taxon>
        <taxon>Enterococcaceae</taxon>
        <taxon>Enterococcus</taxon>
    </lineage>
</organism>
<evidence type="ECO:0008006" key="3">
    <source>
        <dbReference type="Google" id="ProtNLM"/>
    </source>
</evidence>